<comment type="caution">
    <text evidence="1">The sequence shown here is derived from an EMBL/GenBank/DDBJ whole genome shotgun (WGS) entry which is preliminary data.</text>
</comment>
<protein>
    <submittedName>
        <fullName evidence="1">Uncharacterized protein</fullName>
    </submittedName>
</protein>
<reference evidence="1" key="1">
    <citation type="submission" date="2023-01" db="EMBL/GenBank/DDBJ databases">
        <title>Colletotrichum chrysophilum M932 genome sequence.</title>
        <authorList>
            <person name="Baroncelli R."/>
        </authorList>
    </citation>
    <scope>NUCLEOTIDE SEQUENCE</scope>
    <source>
        <strain evidence="1">M932</strain>
    </source>
</reference>
<organism evidence="1 2">
    <name type="scientific">Colletotrichum chrysophilum</name>
    <dbReference type="NCBI Taxonomy" id="1836956"/>
    <lineage>
        <taxon>Eukaryota</taxon>
        <taxon>Fungi</taxon>
        <taxon>Dikarya</taxon>
        <taxon>Ascomycota</taxon>
        <taxon>Pezizomycotina</taxon>
        <taxon>Sordariomycetes</taxon>
        <taxon>Hypocreomycetidae</taxon>
        <taxon>Glomerellales</taxon>
        <taxon>Glomerellaceae</taxon>
        <taxon>Colletotrichum</taxon>
        <taxon>Colletotrichum gloeosporioides species complex</taxon>
    </lineage>
</organism>
<gene>
    <name evidence="1" type="ORF">CCHR01_00889</name>
</gene>
<keyword evidence="2" id="KW-1185">Reference proteome</keyword>
<name>A0AAD9B199_9PEZI</name>
<dbReference type="EMBL" id="JAQOWY010000008">
    <property type="protein sequence ID" value="KAK1856510.1"/>
    <property type="molecule type" value="Genomic_DNA"/>
</dbReference>
<sequence>MMIALDWTHEAYEYNGGWKVAKDNGYEVHPFDNYLSWKNEILGFKDIYVLDAVMFVSSNPNFRVSRPTPEEMTTSWNSLVQKYTHRCLSVKTDRSLAISGLAERFSALLPGFQQYIAGLWAHSLPWSLLWRCTESHPSPRPSQYQGPTWSWLSINDGVRFSGRNWGCLASVVSAEYELVSEEAPFGALRSAQLRISGPAVEIEWQYEYNASESRNQPHPMSQWIYRKPGNNDICGTPDIDLQLDAREPNTNYTPVTLIAIDFQSKDFPALKSRLEGIVLKRFHDNQYRRLGYFRICDYNNTYATSGLPHFTAWEIQEFHIF</sequence>
<evidence type="ECO:0000313" key="2">
    <source>
        <dbReference type="Proteomes" id="UP001243330"/>
    </source>
</evidence>
<proteinExistence type="predicted"/>
<accession>A0AAD9B199</accession>
<evidence type="ECO:0000313" key="1">
    <source>
        <dbReference type="EMBL" id="KAK1856510.1"/>
    </source>
</evidence>
<dbReference type="PANTHER" id="PTHR33112">
    <property type="entry name" value="DOMAIN PROTEIN, PUTATIVE-RELATED"/>
    <property type="match status" value="1"/>
</dbReference>
<dbReference type="PANTHER" id="PTHR33112:SF16">
    <property type="entry name" value="HETEROKARYON INCOMPATIBILITY DOMAIN-CONTAINING PROTEIN"/>
    <property type="match status" value="1"/>
</dbReference>
<dbReference type="Proteomes" id="UP001243330">
    <property type="component" value="Unassembled WGS sequence"/>
</dbReference>
<dbReference type="AlphaFoldDB" id="A0AAD9B199"/>